<dbReference type="Gene3D" id="3.20.20.370">
    <property type="entry name" value="Glycoside hydrolase/deacetylase"/>
    <property type="match status" value="1"/>
</dbReference>
<feature type="repeat" description="Cell wall-binding" evidence="3">
    <location>
        <begin position="369"/>
        <end position="388"/>
    </location>
</feature>
<proteinExistence type="predicted"/>
<comment type="caution">
    <text evidence="6">The sequence shown here is derived from an EMBL/GenBank/DDBJ whole genome shotgun (WGS) entry which is preliminary data.</text>
</comment>
<keyword evidence="2" id="KW-0677">Repeat</keyword>
<protein>
    <recommendedName>
        <fullName evidence="5">NodB homology domain-containing protein</fullName>
    </recommendedName>
</protein>
<dbReference type="Gene3D" id="2.10.270.10">
    <property type="entry name" value="Cholin Binding"/>
    <property type="match status" value="3"/>
</dbReference>
<dbReference type="CDD" id="cd10966">
    <property type="entry name" value="CE4_yadE_5s"/>
    <property type="match status" value="1"/>
</dbReference>
<dbReference type="Pfam" id="PF01473">
    <property type="entry name" value="Choline_bind_1"/>
    <property type="match status" value="3"/>
</dbReference>
<reference evidence="6" key="1">
    <citation type="submission" date="2022-04" db="EMBL/GenBank/DDBJ databases">
        <authorList>
            <person name="Criscuolo A."/>
        </authorList>
    </citation>
    <scope>NUCLEOTIDE SEQUENCE</scope>
    <source>
        <strain evidence="6">CIP111895</strain>
    </source>
</reference>
<feature type="repeat" description="Cell wall-binding" evidence="3">
    <location>
        <begin position="429"/>
        <end position="448"/>
    </location>
</feature>
<evidence type="ECO:0000256" key="1">
    <source>
        <dbReference type="ARBA" id="ARBA00022729"/>
    </source>
</evidence>
<dbReference type="InterPro" id="IPR011330">
    <property type="entry name" value="Glyco_hydro/deAcase_b/a-brl"/>
</dbReference>
<feature type="repeat" description="Cell wall-binding" evidence="3">
    <location>
        <begin position="289"/>
        <end position="308"/>
    </location>
</feature>
<dbReference type="EMBL" id="CALBWS010000027">
    <property type="protein sequence ID" value="CAH2716448.1"/>
    <property type="molecule type" value="Genomic_DNA"/>
</dbReference>
<dbReference type="InterPro" id="IPR018337">
    <property type="entry name" value="Cell_wall/Cho-bd_repeat"/>
</dbReference>
<keyword evidence="1 4" id="KW-0732">Signal</keyword>
<evidence type="ECO:0000313" key="6">
    <source>
        <dbReference type="EMBL" id="CAH2716448.1"/>
    </source>
</evidence>
<feature type="repeat" description="Cell wall-binding" evidence="3">
    <location>
        <begin position="389"/>
        <end position="408"/>
    </location>
</feature>
<feature type="signal peptide" evidence="4">
    <location>
        <begin position="1"/>
        <end position="28"/>
    </location>
</feature>
<gene>
    <name evidence="6" type="ORF">BACCIP111895_03635</name>
</gene>
<evidence type="ECO:0000256" key="2">
    <source>
        <dbReference type="ARBA" id="ARBA00022737"/>
    </source>
</evidence>
<feature type="repeat" description="Cell wall-binding" evidence="3">
    <location>
        <begin position="269"/>
        <end position="288"/>
    </location>
</feature>
<dbReference type="SUPFAM" id="SSF88713">
    <property type="entry name" value="Glycoside hydrolase/deacetylase"/>
    <property type="match status" value="1"/>
</dbReference>
<feature type="repeat" description="Cell wall-binding" evidence="3">
    <location>
        <begin position="329"/>
        <end position="348"/>
    </location>
</feature>
<dbReference type="InterPro" id="IPR002509">
    <property type="entry name" value="NODB_dom"/>
</dbReference>
<evidence type="ECO:0000256" key="3">
    <source>
        <dbReference type="PROSITE-ProRule" id="PRU00591"/>
    </source>
</evidence>
<organism evidence="6 7">
    <name type="scientific">Neobacillus rhizosphaerae</name>
    <dbReference type="NCBI Taxonomy" id="2880965"/>
    <lineage>
        <taxon>Bacteria</taxon>
        <taxon>Bacillati</taxon>
        <taxon>Bacillota</taxon>
        <taxon>Bacilli</taxon>
        <taxon>Bacillales</taxon>
        <taxon>Bacillaceae</taxon>
        <taxon>Neobacillus</taxon>
    </lineage>
</organism>
<evidence type="ECO:0000256" key="4">
    <source>
        <dbReference type="SAM" id="SignalP"/>
    </source>
</evidence>
<feature type="domain" description="NodB homology" evidence="5">
    <location>
        <begin position="98"/>
        <end position="236"/>
    </location>
</feature>
<dbReference type="PROSITE" id="PS51170">
    <property type="entry name" value="CW"/>
    <property type="match status" value="9"/>
</dbReference>
<dbReference type="PROSITE" id="PS51677">
    <property type="entry name" value="NODB"/>
    <property type="match status" value="1"/>
</dbReference>
<evidence type="ECO:0000313" key="7">
    <source>
        <dbReference type="Proteomes" id="UP000838308"/>
    </source>
</evidence>
<keyword evidence="7" id="KW-1185">Reference proteome</keyword>
<dbReference type="RefSeq" id="WP_248736703.1">
    <property type="nucleotide sequence ID" value="NZ_CALBWS010000027.1"/>
</dbReference>
<dbReference type="SUPFAM" id="SSF69360">
    <property type="entry name" value="Cell wall binding repeat"/>
    <property type="match status" value="2"/>
</dbReference>
<feature type="repeat" description="Cell wall-binding" evidence="3">
    <location>
        <begin position="309"/>
        <end position="328"/>
    </location>
</feature>
<dbReference type="Gene3D" id="2.30.30.20">
    <property type="entry name" value="Aspartate carbamoyltransferase regulatory subunit, C-terminal domain"/>
    <property type="match status" value="1"/>
</dbReference>
<accession>A0ABN8KRC7</accession>
<feature type="chain" id="PRO_5045747350" description="NodB homology domain-containing protein" evidence="4">
    <location>
        <begin position="29"/>
        <end position="510"/>
    </location>
</feature>
<dbReference type="InterPro" id="IPR051398">
    <property type="entry name" value="Polysacch_Deacetylase"/>
</dbReference>
<dbReference type="Proteomes" id="UP000838308">
    <property type="component" value="Unassembled WGS sequence"/>
</dbReference>
<sequence>MELKLKKITFILFFLTSTLLLFNTSASAKENRKQSGIPILLYHNILKKNENYSPRNSNIINLDAFEEQMKYLHDQGYYTASLFELGAYLRGEMTFPGKTVVLTFDDGHKTNSVYAYPILKKYGFKATGFLITDRISNTPVPFDAKELQFLSWSEVDAMKDVFQYGSHTKGLHRFINGKAALLTESEEVILQDFETSRNLLTTDYFAYPFGTYNKRTIELLKMTGYKYAFTTVAVNAKIGNNPFELGRKSVVPSTSLKEFKEMVKGGTSIGGWSKVNNKWYYLDGSGTKKTGWLKLGQSWYYFDEKGVMKTGWTKSGKSWVYLDSSGVMKTGWLKSGNNWYYFEESGEMKTGWLNKGGKWYFFESSGSMKTGWLSKSGKWHYFDQSGVMKTGWISNKSKWYYFDETGMMKTGWFQSADKWYYLTADGSMKTGWTSHKGNWYFFENSGIMKIGWLDLSGKKYFLNNDGVLATGWNEIEGKGYFFYKEGLMAANTVIDGYQLGKDGARIEVSA</sequence>
<dbReference type="PANTHER" id="PTHR34216">
    <property type="match status" value="1"/>
</dbReference>
<dbReference type="Pfam" id="PF19127">
    <property type="entry name" value="Choline_bind_3"/>
    <property type="match status" value="3"/>
</dbReference>
<dbReference type="Gene3D" id="2.20.120.10">
    <property type="entry name" value="Multimodular pneumococcal cell wall endolysin, domain 3"/>
    <property type="match status" value="1"/>
</dbReference>
<dbReference type="PANTHER" id="PTHR34216:SF13">
    <property type="entry name" value="XYLANASE_CHITIN DEACETYLASE"/>
    <property type="match status" value="1"/>
</dbReference>
<feature type="repeat" description="Cell wall-binding" evidence="3">
    <location>
        <begin position="349"/>
        <end position="368"/>
    </location>
</feature>
<dbReference type="Pfam" id="PF01522">
    <property type="entry name" value="Polysacc_deac_1"/>
    <property type="match status" value="1"/>
</dbReference>
<feature type="repeat" description="Cell wall-binding" evidence="3">
    <location>
        <begin position="409"/>
        <end position="428"/>
    </location>
</feature>
<name>A0ABN8KRC7_9BACI</name>
<evidence type="ECO:0000259" key="5">
    <source>
        <dbReference type="PROSITE" id="PS51677"/>
    </source>
</evidence>